<keyword evidence="5" id="KW-0862">Zinc</keyword>
<protein>
    <recommendedName>
        <fullName evidence="6">ComE operon protein 2</fullName>
    </recommendedName>
</protein>
<evidence type="ECO:0000256" key="1">
    <source>
        <dbReference type="ARBA" id="ARBA00001947"/>
    </source>
</evidence>
<dbReference type="PANTHER" id="PTHR11086">
    <property type="entry name" value="DEOXYCYTIDYLATE DEAMINASE-RELATED"/>
    <property type="match status" value="1"/>
</dbReference>
<keyword evidence="4" id="KW-0378">Hydrolase</keyword>
<organism evidence="8 9">
    <name type="scientific">Halobacillus alkaliphilus</name>
    <dbReference type="NCBI Taxonomy" id="396056"/>
    <lineage>
        <taxon>Bacteria</taxon>
        <taxon>Bacillati</taxon>
        <taxon>Bacillota</taxon>
        <taxon>Bacilli</taxon>
        <taxon>Bacillales</taxon>
        <taxon>Bacillaceae</taxon>
        <taxon>Halobacillus</taxon>
    </lineage>
</organism>
<dbReference type="Proteomes" id="UP000198897">
    <property type="component" value="Unassembled WGS sequence"/>
</dbReference>
<evidence type="ECO:0000256" key="3">
    <source>
        <dbReference type="ARBA" id="ARBA00022723"/>
    </source>
</evidence>
<keyword evidence="9" id="KW-1185">Reference proteome</keyword>
<evidence type="ECO:0000256" key="2">
    <source>
        <dbReference type="ARBA" id="ARBA00006576"/>
    </source>
</evidence>
<dbReference type="GO" id="GO:0004132">
    <property type="term" value="F:dCMP deaminase activity"/>
    <property type="evidence" value="ECO:0007669"/>
    <property type="project" value="TreeGrafter"/>
</dbReference>
<dbReference type="SUPFAM" id="SSF53927">
    <property type="entry name" value="Cytidine deaminase-like"/>
    <property type="match status" value="1"/>
</dbReference>
<dbReference type="InterPro" id="IPR015517">
    <property type="entry name" value="dCMP_deaminase-rel"/>
</dbReference>
<dbReference type="CDD" id="cd01286">
    <property type="entry name" value="deoxycytidylate_deaminase"/>
    <property type="match status" value="1"/>
</dbReference>
<dbReference type="InterPro" id="IPR016192">
    <property type="entry name" value="APOBEC/CMP_deaminase_Zn-bd"/>
</dbReference>
<dbReference type="Pfam" id="PF00383">
    <property type="entry name" value="dCMP_cyt_deam_1"/>
    <property type="match status" value="1"/>
</dbReference>
<dbReference type="InterPro" id="IPR013404">
    <property type="entry name" value="Competence_ComEB"/>
</dbReference>
<dbReference type="NCBIfam" id="TIGR02571">
    <property type="entry name" value="ComEB"/>
    <property type="match status" value="1"/>
</dbReference>
<dbReference type="PANTHER" id="PTHR11086:SF18">
    <property type="entry name" value="DEOXYCYTIDYLATE DEAMINASE"/>
    <property type="match status" value="1"/>
</dbReference>
<dbReference type="PROSITE" id="PS00903">
    <property type="entry name" value="CYT_DCMP_DEAMINASES_1"/>
    <property type="match status" value="1"/>
</dbReference>
<evidence type="ECO:0000259" key="7">
    <source>
        <dbReference type="PROSITE" id="PS51747"/>
    </source>
</evidence>
<accession>A0A1I2JF97</accession>
<feature type="domain" description="CMP/dCMP-type deaminase" evidence="7">
    <location>
        <begin position="40"/>
        <end position="172"/>
    </location>
</feature>
<evidence type="ECO:0000256" key="6">
    <source>
        <dbReference type="NCBIfam" id="TIGR02571"/>
    </source>
</evidence>
<dbReference type="Gene3D" id="3.40.140.10">
    <property type="entry name" value="Cytidine Deaminase, domain 2"/>
    <property type="match status" value="1"/>
</dbReference>
<evidence type="ECO:0000313" key="8">
    <source>
        <dbReference type="EMBL" id="SFF53234.1"/>
    </source>
</evidence>
<dbReference type="PROSITE" id="PS51747">
    <property type="entry name" value="CYT_DCMP_DEAMINASES_2"/>
    <property type="match status" value="1"/>
</dbReference>
<dbReference type="AlphaFoldDB" id="A0A1I2JF97"/>
<dbReference type="InterPro" id="IPR035105">
    <property type="entry name" value="Deoxycytidylate_deaminase_dom"/>
</dbReference>
<gene>
    <name evidence="8" type="ORF">SAMN05216353_10191</name>
</gene>
<comment type="similarity">
    <text evidence="2">Belongs to the cytidine and deoxycytidylate deaminase family.</text>
</comment>
<sequence length="221" mass="24750">MKTWRNISEYRKGVALFDEKKGGGYTDKKSTGGYIVERISWNQYFMAQSHLLKSRSTCERLAVGAIIVRDKRMIAGGYNGSVSGGVHCIDEGCYVIDGHCVRTIHAEMNALLQCAKFGVAAEGSEIYVTHFPCLHCTKAIIQAGIQAVYYSEDYKNHPYAIELLEQAGVTTEKVPLETDPVHYEQQKLVEELIDKLEGHNDPDVESVKQKAGNLFQLMEKK</sequence>
<dbReference type="EMBL" id="FOOG01000001">
    <property type="protein sequence ID" value="SFF53234.1"/>
    <property type="molecule type" value="Genomic_DNA"/>
</dbReference>
<evidence type="ECO:0000256" key="5">
    <source>
        <dbReference type="ARBA" id="ARBA00022833"/>
    </source>
</evidence>
<dbReference type="GO" id="GO:0005737">
    <property type="term" value="C:cytoplasm"/>
    <property type="evidence" value="ECO:0007669"/>
    <property type="project" value="TreeGrafter"/>
</dbReference>
<proteinExistence type="inferred from homology"/>
<reference evidence="9" key="1">
    <citation type="submission" date="2016-10" db="EMBL/GenBank/DDBJ databases">
        <authorList>
            <person name="Varghese N."/>
            <person name="Submissions S."/>
        </authorList>
    </citation>
    <scope>NUCLEOTIDE SEQUENCE [LARGE SCALE GENOMIC DNA]</scope>
    <source>
        <strain evidence="9">FP5</strain>
    </source>
</reference>
<evidence type="ECO:0000256" key="4">
    <source>
        <dbReference type="ARBA" id="ARBA00022801"/>
    </source>
</evidence>
<name>A0A1I2JF97_9BACI</name>
<dbReference type="InterPro" id="IPR016193">
    <property type="entry name" value="Cytidine_deaminase-like"/>
</dbReference>
<keyword evidence="3" id="KW-0479">Metal-binding</keyword>
<dbReference type="InterPro" id="IPR002125">
    <property type="entry name" value="CMP_dCMP_dom"/>
</dbReference>
<dbReference type="GO" id="GO:0008270">
    <property type="term" value="F:zinc ion binding"/>
    <property type="evidence" value="ECO:0007669"/>
    <property type="project" value="InterPro"/>
</dbReference>
<comment type="cofactor">
    <cofactor evidence="1">
        <name>Zn(2+)</name>
        <dbReference type="ChEBI" id="CHEBI:29105"/>
    </cofactor>
</comment>
<evidence type="ECO:0000313" key="9">
    <source>
        <dbReference type="Proteomes" id="UP000198897"/>
    </source>
</evidence>